<accession>A0A401H2Y1</accession>
<feature type="region of interest" description="Disordered" evidence="2">
    <location>
        <begin position="29"/>
        <end position="67"/>
    </location>
</feature>
<organism evidence="4 5">
    <name type="scientific">Sparassis crispa</name>
    <dbReference type="NCBI Taxonomy" id="139825"/>
    <lineage>
        <taxon>Eukaryota</taxon>
        <taxon>Fungi</taxon>
        <taxon>Dikarya</taxon>
        <taxon>Basidiomycota</taxon>
        <taxon>Agaricomycotina</taxon>
        <taxon>Agaricomycetes</taxon>
        <taxon>Polyporales</taxon>
        <taxon>Sparassidaceae</taxon>
        <taxon>Sparassis</taxon>
    </lineage>
</organism>
<dbReference type="Proteomes" id="UP000287166">
    <property type="component" value="Unassembled WGS sequence"/>
</dbReference>
<feature type="region of interest" description="Disordered" evidence="2">
    <location>
        <begin position="244"/>
        <end position="265"/>
    </location>
</feature>
<dbReference type="InterPro" id="IPR013087">
    <property type="entry name" value="Znf_C2H2_type"/>
</dbReference>
<reference evidence="4 5" key="1">
    <citation type="journal article" date="2018" name="Sci. Rep.">
        <title>Genome sequence of the cauliflower mushroom Sparassis crispa (Hanabiratake) and its association with beneficial usage.</title>
        <authorList>
            <person name="Kiyama R."/>
            <person name="Furutani Y."/>
            <person name="Kawaguchi K."/>
            <person name="Nakanishi T."/>
        </authorList>
    </citation>
    <scope>NUCLEOTIDE SEQUENCE [LARGE SCALE GENOMIC DNA]</scope>
</reference>
<comment type="caution">
    <text evidence="4">The sequence shown here is derived from an EMBL/GenBank/DDBJ whole genome shotgun (WGS) entry which is preliminary data.</text>
</comment>
<dbReference type="GeneID" id="38785681"/>
<dbReference type="RefSeq" id="XP_027619677.1">
    <property type="nucleotide sequence ID" value="XM_027763876.1"/>
</dbReference>
<keyword evidence="1" id="KW-0863">Zinc-finger</keyword>
<dbReference type="GO" id="GO:0008270">
    <property type="term" value="F:zinc ion binding"/>
    <property type="evidence" value="ECO:0007669"/>
    <property type="project" value="UniProtKB-KW"/>
</dbReference>
<evidence type="ECO:0000256" key="1">
    <source>
        <dbReference type="PROSITE-ProRule" id="PRU00042"/>
    </source>
</evidence>
<feature type="domain" description="C2H2-type" evidence="3">
    <location>
        <begin position="586"/>
        <end position="613"/>
    </location>
</feature>
<evidence type="ECO:0000313" key="5">
    <source>
        <dbReference type="Proteomes" id="UP000287166"/>
    </source>
</evidence>
<dbReference type="EMBL" id="BFAD01000014">
    <property type="protein sequence ID" value="GBE88764.1"/>
    <property type="molecule type" value="Genomic_DNA"/>
</dbReference>
<gene>
    <name evidence="4" type="ORF">SCP_1401690</name>
</gene>
<keyword evidence="5" id="KW-1185">Reference proteome</keyword>
<evidence type="ECO:0000256" key="2">
    <source>
        <dbReference type="SAM" id="MobiDB-lite"/>
    </source>
</evidence>
<evidence type="ECO:0000259" key="3">
    <source>
        <dbReference type="PROSITE" id="PS50157"/>
    </source>
</evidence>
<dbReference type="PROSITE" id="PS50157">
    <property type="entry name" value="ZINC_FINGER_C2H2_2"/>
    <property type="match status" value="1"/>
</dbReference>
<keyword evidence="1" id="KW-0479">Metal-binding</keyword>
<dbReference type="AlphaFoldDB" id="A0A401H2Y1"/>
<dbReference type="STRING" id="139825.A0A401H2Y1"/>
<protein>
    <recommendedName>
        <fullName evidence="3">C2H2-type domain-containing protein</fullName>
    </recommendedName>
</protein>
<sequence>MSTGSSSIVPAGHMNYSHSVLVPLELPEIGSYQPDPATAESMPQLPPRRRRRRKDKTKVSLTSEKSQPQSVLRRIHFVQTPNYTPPPLLPLSPDDRVKWPSVIPPSSVHSFRARATGTFANEVVIHPPERISELGSRETMEHTFWVNATGSWRSASLPEPSEVDPEQEFQVLGVRGEAKHGCFTQCVAPEALTGADTQIHHPSVSGRSRKRKASVGGMNVVRNSSRISSSESVPAAVIAGNGKGYKKRRCTPKEPLSPSRSHLPNVDLDHTTLLSSSKTGSVFDVPFRLLSPQRLTFDVIDSTSSTAHSAQDQNTLLPSLAVDSAAYPGPQTRPPSATSGAARTPEAIVIDLESMIDGGEEQEELSSSVATVHHLSQVSTSVETACDVENVDANQVKGPTTRFPENFTQIPSLPIPSTMYPSDRFFASPAYMHDVPPYPYVTVPWFTGQPVPYPWVSSSAVFSPLPEASGSGSHIQPHASQGPVPSAYLSFPFSPVPTLGSLPPFVPAPMHVPVPLPVPATLPNLVAPPNSWSEMFNTLKCSGPSVARHTVDSGSAMLELPADGGIAITEILDPKVKGRGRDKGPHQCPLCLRVFRFGNGLALHLKWHWGASRLEWKQGVSQSGLANARARAEAGAAERSRARLQCEGAADAGGVSMSPSLPTSTATSLAIPDDPATNAPLESYNSTTSSSTRPIITTPPRKPGAQSNSSAFPMPVISWATPRLGSSFEVFTSRFRTSPEAARSNTSTSPSASLQGTFSFVPSTLKTHFPWQSSTHSVLQTPERNSTDDAASAVRSSPYDDLFDGDDSDDDTTPRSPAKEVNDDAIQGQDGIACVNPANVEINHSTVSEQGHEGSRSLSPLVQFAALQLLP</sequence>
<proteinExistence type="predicted"/>
<dbReference type="InParanoid" id="A0A401H2Y1"/>
<keyword evidence="1" id="KW-0862">Zinc</keyword>
<feature type="region of interest" description="Disordered" evidence="2">
    <location>
        <begin position="651"/>
        <end position="710"/>
    </location>
</feature>
<dbReference type="PROSITE" id="PS00028">
    <property type="entry name" value="ZINC_FINGER_C2H2_1"/>
    <property type="match status" value="1"/>
</dbReference>
<feature type="compositionally biased region" description="Polar residues" evidence="2">
    <location>
        <begin position="774"/>
        <end position="784"/>
    </location>
</feature>
<name>A0A401H2Y1_9APHY</name>
<feature type="region of interest" description="Disordered" evidence="2">
    <location>
        <begin position="774"/>
        <end position="828"/>
    </location>
</feature>
<feature type="compositionally biased region" description="Low complexity" evidence="2">
    <location>
        <begin position="686"/>
        <end position="699"/>
    </location>
</feature>
<feature type="compositionally biased region" description="Acidic residues" evidence="2">
    <location>
        <begin position="801"/>
        <end position="811"/>
    </location>
</feature>
<feature type="compositionally biased region" description="Low complexity" evidence="2">
    <location>
        <begin position="658"/>
        <end position="670"/>
    </location>
</feature>
<dbReference type="OrthoDB" id="2757290at2759"/>
<evidence type="ECO:0000313" key="4">
    <source>
        <dbReference type="EMBL" id="GBE88764.1"/>
    </source>
</evidence>
<feature type="compositionally biased region" description="Basic residues" evidence="2">
    <location>
        <begin position="47"/>
        <end position="56"/>
    </location>
</feature>